<proteinExistence type="predicted"/>
<comment type="caution">
    <text evidence="2">The sequence shown here is derived from an EMBL/GenBank/DDBJ whole genome shotgun (WGS) entry which is preliminary data.</text>
</comment>
<dbReference type="Pfam" id="PF05656">
    <property type="entry name" value="DUF805"/>
    <property type="match status" value="1"/>
</dbReference>
<dbReference type="InterPro" id="IPR008523">
    <property type="entry name" value="DUF805"/>
</dbReference>
<keyword evidence="1" id="KW-1133">Transmembrane helix</keyword>
<organism evidence="2 3">
    <name type="scientific">Hafnia paralvei</name>
    <dbReference type="NCBI Taxonomy" id="546367"/>
    <lineage>
        <taxon>Bacteria</taxon>
        <taxon>Pseudomonadati</taxon>
        <taxon>Pseudomonadota</taxon>
        <taxon>Gammaproteobacteria</taxon>
        <taxon>Enterobacterales</taxon>
        <taxon>Hafniaceae</taxon>
        <taxon>Hafnia</taxon>
    </lineage>
</organism>
<dbReference type="RefSeq" id="WP_118938626.1">
    <property type="nucleotide sequence ID" value="NZ_CP186712.1"/>
</dbReference>
<feature type="transmembrane region" description="Helical" evidence="1">
    <location>
        <begin position="87"/>
        <end position="107"/>
    </location>
</feature>
<feature type="transmembrane region" description="Helical" evidence="1">
    <location>
        <begin position="24"/>
        <end position="47"/>
    </location>
</feature>
<protein>
    <submittedName>
        <fullName evidence="2">DUF805 domain-containing protein</fullName>
    </submittedName>
</protein>
<keyword evidence="1" id="KW-0812">Transmembrane</keyword>
<reference evidence="2 3" key="1">
    <citation type="submission" date="2019-02" db="EMBL/GenBank/DDBJ databases">
        <title>Comparative genomic analysis of the Hafnia genus genomes.</title>
        <authorList>
            <person name="Zhiqiu Y."/>
            <person name="Chao Y."/>
            <person name="Yuhui D."/>
            <person name="Di H."/>
            <person name="Bin L."/>
        </authorList>
    </citation>
    <scope>NUCLEOTIDE SEQUENCE [LARGE SCALE GENOMIC DNA]</scope>
    <source>
        <strain evidence="2 3">PCM_1194</strain>
    </source>
</reference>
<feature type="transmembrane region" description="Helical" evidence="1">
    <location>
        <begin position="53"/>
        <end position="75"/>
    </location>
</feature>
<dbReference type="AlphaFoldDB" id="A0A4Q9EV28"/>
<sequence>MEWFLKALKKDYANFNGRARREEYWMFVLFSMLIYVVMFGVLLGSMVADIKTLGIIMVVLCCIYILGIFVPTLAVTVRRLHDTNRSGWAYLISFIPLVGPIILLVFLCSEGTLGANRYGPDPKAEQPTDKNIGIIQ</sequence>
<dbReference type="Proteomes" id="UP000293380">
    <property type="component" value="Unassembled WGS sequence"/>
</dbReference>
<evidence type="ECO:0000256" key="1">
    <source>
        <dbReference type="SAM" id="Phobius"/>
    </source>
</evidence>
<dbReference type="PANTHER" id="PTHR34980:SF2">
    <property type="entry name" value="INNER MEMBRANE PROTEIN YHAH-RELATED"/>
    <property type="match status" value="1"/>
</dbReference>
<dbReference type="EMBL" id="SITD01000027">
    <property type="protein sequence ID" value="TBM31510.1"/>
    <property type="molecule type" value="Genomic_DNA"/>
</dbReference>
<evidence type="ECO:0000313" key="2">
    <source>
        <dbReference type="EMBL" id="TBM31510.1"/>
    </source>
</evidence>
<gene>
    <name evidence="2" type="ORF">EYY89_03245</name>
</gene>
<accession>A0A4Q9EV28</accession>
<dbReference type="GO" id="GO:0005886">
    <property type="term" value="C:plasma membrane"/>
    <property type="evidence" value="ECO:0007669"/>
    <property type="project" value="TreeGrafter"/>
</dbReference>
<dbReference type="PANTHER" id="PTHR34980">
    <property type="entry name" value="INNER MEMBRANE PROTEIN-RELATED-RELATED"/>
    <property type="match status" value="1"/>
</dbReference>
<name>A0A4Q9EV28_9GAMM</name>
<evidence type="ECO:0000313" key="3">
    <source>
        <dbReference type="Proteomes" id="UP000293380"/>
    </source>
</evidence>
<keyword evidence="1" id="KW-0472">Membrane</keyword>